<dbReference type="GO" id="GO:0003964">
    <property type="term" value="F:RNA-directed DNA polymerase activity"/>
    <property type="evidence" value="ECO:0007669"/>
    <property type="project" value="UniProtKB-KW"/>
</dbReference>
<comment type="caution">
    <text evidence="1">The sequence shown here is derived from an EMBL/GenBank/DDBJ whole genome shotgun (WGS) entry which is preliminary data.</text>
</comment>
<reference evidence="2" key="1">
    <citation type="submission" date="2024-07" db="EMBL/GenBank/DDBJ databases">
        <title>Two chromosome-level genome assemblies of Korean endemic species Abeliophyllum distichum and Forsythia ovata (Oleaceae).</title>
        <authorList>
            <person name="Jang H."/>
        </authorList>
    </citation>
    <scope>NUCLEOTIDE SEQUENCE [LARGE SCALE GENOMIC DNA]</scope>
</reference>
<proteinExistence type="predicted"/>
<keyword evidence="2" id="KW-1185">Reference proteome</keyword>
<gene>
    <name evidence="1" type="ORF">Adt_45268</name>
</gene>
<dbReference type="CDD" id="cd00303">
    <property type="entry name" value="retropepsin_like"/>
    <property type="match status" value="1"/>
</dbReference>
<dbReference type="InterPro" id="IPR001969">
    <property type="entry name" value="Aspartic_peptidase_AS"/>
</dbReference>
<dbReference type="PROSITE" id="PS00141">
    <property type="entry name" value="ASP_PROTEASE"/>
    <property type="match status" value="1"/>
</dbReference>
<keyword evidence="1" id="KW-0548">Nucleotidyltransferase</keyword>
<dbReference type="InterPro" id="IPR021109">
    <property type="entry name" value="Peptidase_aspartic_dom_sf"/>
</dbReference>
<keyword evidence="1" id="KW-0695">RNA-directed DNA polymerase</keyword>
<organism evidence="1 2">
    <name type="scientific">Abeliophyllum distichum</name>
    <dbReference type="NCBI Taxonomy" id="126358"/>
    <lineage>
        <taxon>Eukaryota</taxon>
        <taxon>Viridiplantae</taxon>
        <taxon>Streptophyta</taxon>
        <taxon>Embryophyta</taxon>
        <taxon>Tracheophyta</taxon>
        <taxon>Spermatophyta</taxon>
        <taxon>Magnoliopsida</taxon>
        <taxon>eudicotyledons</taxon>
        <taxon>Gunneridae</taxon>
        <taxon>Pentapetalae</taxon>
        <taxon>asterids</taxon>
        <taxon>lamiids</taxon>
        <taxon>Lamiales</taxon>
        <taxon>Oleaceae</taxon>
        <taxon>Forsythieae</taxon>
        <taxon>Abeliophyllum</taxon>
    </lineage>
</organism>
<dbReference type="Proteomes" id="UP001604336">
    <property type="component" value="Unassembled WGS sequence"/>
</dbReference>
<dbReference type="AlphaFoldDB" id="A0ABD1PD80"/>
<sequence length="118" mass="12855">MCRNVRAEPAKVNNQANKGKAIVFAMTHEEAVQNSDVIMGMLSISSVPVYVLIDSGVTHSFISEVCLAKVNILCQKSDSVLEVSMPSGRTIETDKLAKAVQIDFDGLVFVSRPACYNY</sequence>
<accession>A0ABD1PD80</accession>
<keyword evidence="1" id="KW-0808">Transferase</keyword>
<name>A0ABD1PD80_9LAMI</name>
<evidence type="ECO:0000313" key="1">
    <source>
        <dbReference type="EMBL" id="KAL2461848.1"/>
    </source>
</evidence>
<dbReference type="EMBL" id="JBFOLK010000014">
    <property type="protein sequence ID" value="KAL2461848.1"/>
    <property type="molecule type" value="Genomic_DNA"/>
</dbReference>
<dbReference type="Gene3D" id="2.40.70.10">
    <property type="entry name" value="Acid Proteases"/>
    <property type="match status" value="1"/>
</dbReference>
<dbReference type="Pfam" id="PF08284">
    <property type="entry name" value="RVP_2"/>
    <property type="match status" value="1"/>
</dbReference>
<protein>
    <submittedName>
        <fullName evidence="1">Reverse transcriptase</fullName>
    </submittedName>
</protein>
<evidence type="ECO:0000313" key="2">
    <source>
        <dbReference type="Proteomes" id="UP001604336"/>
    </source>
</evidence>